<dbReference type="SUPFAM" id="SSF52096">
    <property type="entry name" value="ClpP/crotonase"/>
    <property type="match status" value="1"/>
</dbReference>
<dbReference type="EMBL" id="JBHUOZ010000001">
    <property type="protein sequence ID" value="MFD2919279.1"/>
    <property type="molecule type" value="Genomic_DNA"/>
</dbReference>
<evidence type="ECO:0000313" key="2">
    <source>
        <dbReference type="EMBL" id="MFD2919279.1"/>
    </source>
</evidence>
<dbReference type="InterPro" id="IPR029045">
    <property type="entry name" value="ClpP/crotonase-like_dom_sf"/>
</dbReference>
<dbReference type="RefSeq" id="WP_386096308.1">
    <property type="nucleotide sequence ID" value="NZ_JBHUOZ010000001.1"/>
</dbReference>
<reference evidence="3" key="1">
    <citation type="journal article" date="2019" name="Int. J. Syst. Evol. Microbiol.">
        <title>The Global Catalogue of Microorganisms (GCM) 10K type strain sequencing project: providing services to taxonomists for standard genome sequencing and annotation.</title>
        <authorList>
            <consortium name="The Broad Institute Genomics Platform"/>
            <consortium name="The Broad Institute Genome Sequencing Center for Infectious Disease"/>
            <person name="Wu L."/>
            <person name="Ma J."/>
        </authorList>
    </citation>
    <scope>NUCLEOTIDE SEQUENCE [LARGE SCALE GENOMIC DNA]</scope>
    <source>
        <strain evidence="3">KCTC 23299</strain>
    </source>
</reference>
<dbReference type="InterPro" id="IPR005151">
    <property type="entry name" value="Tail-specific_protease"/>
</dbReference>
<dbReference type="Proteomes" id="UP001597511">
    <property type="component" value="Unassembled WGS sequence"/>
</dbReference>
<dbReference type="Gene3D" id="3.90.226.10">
    <property type="entry name" value="2-enoyl-CoA Hydratase, Chain A, domain 1"/>
    <property type="match status" value="1"/>
</dbReference>
<sequence length="475" mass="54310">MKYLFIILFTLLVAGNISGQVKCHCDFALSNLIAKIESDYPGFEQKTKDKVLYNSFKKQLAEEAKTMEQSSCFEVLKKYTSFFRDGHIWINPATTINKKGSVTTALIDIDIDKFRKQLKTSKDPIAGIWKNRFEWTGGVVYEIGITPTGNNDYTGFVITANTGFWQPKEIKFKLFADRTFEFYTFDKTKKTGTYEISNDNIIYFKEARSSFIKESPASGFSEKQIRNKVGTFYGFSVKQLSAKTTIITLPYFDYPFVEIINDMMEEHLNLIENSENLVIDIRGNSGGTDNAYQKLLPYIMTHSIRNVGVEYLATQTLIDGLEGYIKTIKDKKGMEDEIKKVRGWINSFEKNMGKFVNVSDNPFSIQEVDLAKKSPRNIVVMIDKRVGSAAENLVMRAKQSKKVKVMGTVTSGGLDYAAARMFDFGCPEYLLQLPTYRSLRLPDFPIDNIGLQPDIFMDRFVKDWVQYAVDYLENE</sequence>
<feature type="domain" description="Tail specific protease" evidence="1">
    <location>
        <begin position="246"/>
        <end position="455"/>
    </location>
</feature>
<organism evidence="2 3">
    <name type="scientific">Terrimonas rubra</name>
    <dbReference type="NCBI Taxonomy" id="1035890"/>
    <lineage>
        <taxon>Bacteria</taxon>
        <taxon>Pseudomonadati</taxon>
        <taxon>Bacteroidota</taxon>
        <taxon>Chitinophagia</taxon>
        <taxon>Chitinophagales</taxon>
        <taxon>Chitinophagaceae</taxon>
        <taxon>Terrimonas</taxon>
    </lineage>
</organism>
<name>A0ABW6A1V4_9BACT</name>
<accession>A0ABW6A1V4</accession>
<comment type="caution">
    <text evidence="2">The sequence shown here is derived from an EMBL/GenBank/DDBJ whole genome shotgun (WGS) entry which is preliminary data.</text>
</comment>
<evidence type="ECO:0000313" key="3">
    <source>
        <dbReference type="Proteomes" id="UP001597511"/>
    </source>
</evidence>
<gene>
    <name evidence="2" type="ORF">ACFS6H_06110</name>
</gene>
<protein>
    <submittedName>
        <fullName evidence="2">S41 family peptidase</fullName>
    </submittedName>
</protein>
<keyword evidence="3" id="KW-1185">Reference proteome</keyword>
<dbReference type="Pfam" id="PF03572">
    <property type="entry name" value="Peptidase_S41"/>
    <property type="match status" value="1"/>
</dbReference>
<proteinExistence type="predicted"/>
<evidence type="ECO:0000259" key="1">
    <source>
        <dbReference type="Pfam" id="PF03572"/>
    </source>
</evidence>